<feature type="transmembrane region" description="Helical" evidence="1">
    <location>
        <begin position="65"/>
        <end position="87"/>
    </location>
</feature>
<keyword evidence="3" id="KW-1185">Reference proteome</keyword>
<keyword evidence="1" id="KW-1133">Transmembrane helix</keyword>
<comment type="caution">
    <text evidence="2">The sequence shown here is derived from an EMBL/GenBank/DDBJ whole genome shotgun (WGS) entry which is preliminary data.</text>
</comment>
<organism evidence="2 3">
    <name type="scientific">Paenibacillus flagellatus</name>
    <dbReference type="NCBI Taxonomy" id="2211139"/>
    <lineage>
        <taxon>Bacteria</taxon>
        <taxon>Bacillati</taxon>
        <taxon>Bacillota</taxon>
        <taxon>Bacilli</taxon>
        <taxon>Bacillales</taxon>
        <taxon>Paenibacillaceae</taxon>
        <taxon>Paenibacillus</taxon>
    </lineage>
</organism>
<dbReference type="OrthoDB" id="2617895at2"/>
<evidence type="ECO:0000313" key="2">
    <source>
        <dbReference type="EMBL" id="PYI53783.1"/>
    </source>
</evidence>
<keyword evidence="1" id="KW-0812">Transmembrane</keyword>
<gene>
    <name evidence="2" type="ORF">DLM86_14570</name>
</gene>
<dbReference type="Proteomes" id="UP000247476">
    <property type="component" value="Unassembled WGS sequence"/>
</dbReference>
<evidence type="ECO:0000313" key="3">
    <source>
        <dbReference type="Proteomes" id="UP000247476"/>
    </source>
</evidence>
<protein>
    <submittedName>
        <fullName evidence="2">Uncharacterized protein</fullName>
    </submittedName>
</protein>
<accession>A0A2V5K7K0</accession>
<reference evidence="2 3" key="1">
    <citation type="submission" date="2018-05" db="EMBL/GenBank/DDBJ databases">
        <title>Paenibacillus flagellatus sp. nov., isolated from selenium mineral soil.</title>
        <authorList>
            <person name="Dai X."/>
        </authorList>
    </citation>
    <scope>NUCLEOTIDE SEQUENCE [LARGE SCALE GENOMIC DNA]</scope>
    <source>
        <strain evidence="2 3">DXL2</strain>
    </source>
</reference>
<dbReference type="RefSeq" id="WP_110840771.1">
    <property type="nucleotide sequence ID" value="NZ_QJVJ01000006.1"/>
</dbReference>
<evidence type="ECO:0000256" key="1">
    <source>
        <dbReference type="SAM" id="Phobius"/>
    </source>
</evidence>
<dbReference type="EMBL" id="QJVJ01000006">
    <property type="protein sequence ID" value="PYI53783.1"/>
    <property type="molecule type" value="Genomic_DNA"/>
</dbReference>
<proteinExistence type="predicted"/>
<keyword evidence="1" id="KW-0472">Membrane</keyword>
<sequence>MNVAKVCRIHLKAIVAFALLWSFLMPTIESVVTPVSSAIPAVSAGGAGCSSASAAVQNFEKPEEALPFAVFSQMAFPVGFVISAMLLRQARAIPLLMRRLLLRPIKFTSVYVSL</sequence>
<name>A0A2V5K7K0_9BACL</name>
<dbReference type="AlphaFoldDB" id="A0A2V5K7K0"/>